<evidence type="ECO:0000313" key="3">
    <source>
        <dbReference type="EMBL" id="PRO73506.1"/>
    </source>
</evidence>
<dbReference type="OrthoDB" id="5289737at2"/>
<dbReference type="Pfam" id="PF01548">
    <property type="entry name" value="DEDD_Tnp_IS110"/>
    <property type="match status" value="1"/>
</dbReference>
<accession>A0A2S9VAN1</accession>
<dbReference type="RefSeq" id="WP_105934647.1">
    <property type="nucleotide sequence ID" value="NZ_PVNP01000111.1"/>
</dbReference>
<dbReference type="GO" id="GO:0006313">
    <property type="term" value="P:DNA transposition"/>
    <property type="evidence" value="ECO:0007669"/>
    <property type="project" value="InterPro"/>
</dbReference>
<feature type="domain" description="Transposase IS110-like N-terminal" evidence="1">
    <location>
        <begin position="6"/>
        <end position="145"/>
    </location>
</feature>
<evidence type="ECO:0000313" key="4">
    <source>
        <dbReference type="Proteomes" id="UP000238949"/>
    </source>
</evidence>
<dbReference type="GO" id="GO:0003677">
    <property type="term" value="F:DNA binding"/>
    <property type="evidence" value="ECO:0007669"/>
    <property type="project" value="InterPro"/>
</dbReference>
<dbReference type="PANTHER" id="PTHR33055">
    <property type="entry name" value="TRANSPOSASE FOR INSERTION SEQUENCE ELEMENT IS1111A"/>
    <property type="match status" value="1"/>
</dbReference>
<organism evidence="3 4">
    <name type="scientific">Alteromonas alba</name>
    <dbReference type="NCBI Taxonomy" id="2079529"/>
    <lineage>
        <taxon>Bacteria</taxon>
        <taxon>Pseudomonadati</taxon>
        <taxon>Pseudomonadota</taxon>
        <taxon>Gammaproteobacteria</taxon>
        <taxon>Alteromonadales</taxon>
        <taxon>Alteromonadaceae</taxon>
        <taxon>Alteromonas/Salinimonas group</taxon>
        <taxon>Alteromonas</taxon>
    </lineage>
</organism>
<evidence type="ECO:0000259" key="2">
    <source>
        <dbReference type="Pfam" id="PF02371"/>
    </source>
</evidence>
<reference evidence="4" key="1">
    <citation type="journal article" date="2020" name="Int. J. Syst. Evol. Microbiol.">
        <title>Alteromonas alba sp. nov., a marine bacterium isolated from the seawater of the West Pacific Ocean.</title>
        <authorList>
            <person name="Sun C."/>
            <person name="Wu Y.-H."/>
            <person name="Xamxidin M."/>
            <person name="Cheng H."/>
            <person name="Xu X.-W."/>
        </authorList>
    </citation>
    <scope>NUCLEOTIDE SEQUENCE [LARGE SCALE GENOMIC DNA]</scope>
    <source>
        <strain evidence="4">190</strain>
    </source>
</reference>
<dbReference type="InterPro" id="IPR002525">
    <property type="entry name" value="Transp_IS110-like_N"/>
</dbReference>
<dbReference type="AlphaFoldDB" id="A0A2S9VAN1"/>
<keyword evidence="4" id="KW-1185">Reference proteome</keyword>
<name>A0A2S9VAN1_9ALTE</name>
<evidence type="ECO:0000259" key="1">
    <source>
        <dbReference type="Pfam" id="PF01548"/>
    </source>
</evidence>
<dbReference type="NCBIfam" id="NF033542">
    <property type="entry name" value="transpos_IS110"/>
    <property type="match status" value="1"/>
</dbReference>
<dbReference type="EMBL" id="PVNP01000111">
    <property type="protein sequence ID" value="PRO73506.1"/>
    <property type="molecule type" value="Genomic_DNA"/>
</dbReference>
<dbReference type="Proteomes" id="UP000238949">
    <property type="component" value="Unassembled WGS sequence"/>
</dbReference>
<sequence>MTIMRIGVDLAKNVFDVHGVDEHEKPALRKTIKRADLLPFFVHLPPCIVAMESCGSAHYWARELIKLGHTVKLIAPQFVAPYRKGNKNDQNDAQAICEAASRPDMRFVAIKDEEQQAILAMHRIRALLVSERTALVNQIRGLLMEFGEVLPLGREKLRMLLPELLEDAENGLPHLLRTLIHRQYRRLCDLDSEIAQYERDITIQVQQDEDAKRLMEIEGVGPLTASALLASVGDIGQFKNARQFTAWLGLVPRQWSSGGKNRLGRITKRGDVYLRTLLVHGARAVMRFVEKKSDRKSLWVKAVKERRGFNKAAVALAAKHARIIWSILSNGTAYRVMPAR</sequence>
<dbReference type="Pfam" id="PF02371">
    <property type="entry name" value="Transposase_20"/>
    <property type="match status" value="1"/>
</dbReference>
<dbReference type="InterPro" id="IPR047650">
    <property type="entry name" value="Transpos_IS110"/>
</dbReference>
<protein>
    <submittedName>
        <fullName evidence="3">IS110 family transposase</fullName>
    </submittedName>
</protein>
<dbReference type="PANTHER" id="PTHR33055:SF3">
    <property type="entry name" value="PUTATIVE TRANSPOSASE FOR IS117-RELATED"/>
    <property type="match status" value="1"/>
</dbReference>
<dbReference type="InterPro" id="IPR003346">
    <property type="entry name" value="Transposase_20"/>
</dbReference>
<gene>
    <name evidence="3" type="ORF">C6Y40_11110</name>
</gene>
<proteinExistence type="predicted"/>
<feature type="domain" description="Transposase IS116/IS110/IS902 C-terminal" evidence="2">
    <location>
        <begin position="212"/>
        <end position="289"/>
    </location>
</feature>
<comment type="caution">
    <text evidence="3">The sequence shown here is derived from an EMBL/GenBank/DDBJ whole genome shotgun (WGS) entry which is preliminary data.</text>
</comment>
<dbReference type="GO" id="GO:0004803">
    <property type="term" value="F:transposase activity"/>
    <property type="evidence" value="ECO:0007669"/>
    <property type="project" value="InterPro"/>
</dbReference>